<feature type="compositionally biased region" description="Acidic residues" evidence="1">
    <location>
        <begin position="178"/>
        <end position="188"/>
    </location>
</feature>
<evidence type="ECO:0000256" key="1">
    <source>
        <dbReference type="SAM" id="MobiDB-lite"/>
    </source>
</evidence>
<evidence type="ECO:0000313" key="3">
    <source>
        <dbReference type="Proteomes" id="UP001153069"/>
    </source>
</evidence>
<name>A0A9N8E547_9STRA</name>
<feature type="region of interest" description="Disordered" evidence="1">
    <location>
        <begin position="56"/>
        <end position="124"/>
    </location>
</feature>
<comment type="caution">
    <text evidence="2">The sequence shown here is derived from an EMBL/GenBank/DDBJ whole genome shotgun (WGS) entry which is preliminary data.</text>
</comment>
<evidence type="ECO:0000313" key="2">
    <source>
        <dbReference type="EMBL" id="CAB9514881.1"/>
    </source>
</evidence>
<feature type="compositionally biased region" description="Low complexity" evidence="1">
    <location>
        <begin position="149"/>
        <end position="176"/>
    </location>
</feature>
<dbReference type="AlphaFoldDB" id="A0A9N8E547"/>
<sequence length="235" mass="26316">MKKAVATTKRTMKEEEAANTNQPLLTFRSPLDPSSEYHVVWAQKSLWKRRLESMQQRYPSDRSLKCWDSCSDSSDSDQEDNATWVMDGSQSIAPMDRWGESSASSMPDMSIRYNSDSDGDDDDELSACSCPVFDRWATDASSVNGASWDDQSTRSTRSTASSDAAPSRPARRPQSPVNDDDSIQDESSTDARSPYAVRWLDDFYSTVTYIRRDGLCPAIQEMRTRRKNSAGNTAA</sequence>
<accession>A0A9N8E547</accession>
<feature type="region of interest" description="Disordered" evidence="1">
    <location>
        <begin position="1"/>
        <end position="27"/>
    </location>
</feature>
<reference evidence="2" key="1">
    <citation type="submission" date="2020-06" db="EMBL/GenBank/DDBJ databases">
        <authorList>
            <consortium name="Plant Systems Biology data submission"/>
        </authorList>
    </citation>
    <scope>NUCLEOTIDE SEQUENCE</scope>
    <source>
        <strain evidence="2">D6</strain>
    </source>
</reference>
<feature type="region of interest" description="Disordered" evidence="1">
    <location>
        <begin position="143"/>
        <end position="192"/>
    </location>
</feature>
<gene>
    <name evidence="2" type="ORF">SEMRO_680_G186310.1</name>
</gene>
<organism evidence="2 3">
    <name type="scientific">Seminavis robusta</name>
    <dbReference type="NCBI Taxonomy" id="568900"/>
    <lineage>
        <taxon>Eukaryota</taxon>
        <taxon>Sar</taxon>
        <taxon>Stramenopiles</taxon>
        <taxon>Ochrophyta</taxon>
        <taxon>Bacillariophyta</taxon>
        <taxon>Bacillariophyceae</taxon>
        <taxon>Bacillariophycidae</taxon>
        <taxon>Naviculales</taxon>
        <taxon>Naviculaceae</taxon>
        <taxon>Seminavis</taxon>
    </lineage>
</organism>
<dbReference type="EMBL" id="CAICTM010000679">
    <property type="protein sequence ID" value="CAB9514881.1"/>
    <property type="molecule type" value="Genomic_DNA"/>
</dbReference>
<protein>
    <submittedName>
        <fullName evidence="2">Uncharacterized protein</fullName>
    </submittedName>
</protein>
<keyword evidence="3" id="KW-1185">Reference proteome</keyword>
<proteinExistence type="predicted"/>
<dbReference type="Proteomes" id="UP001153069">
    <property type="component" value="Unassembled WGS sequence"/>
</dbReference>